<name>A0AAE0Y500_9GAST</name>
<evidence type="ECO:0000313" key="4">
    <source>
        <dbReference type="Proteomes" id="UP001283361"/>
    </source>
</evidence>
<protein>
    <recommendedName>
        <fullName evidence="2">Nose resistant-to-fluoxetine protein N-terminal domain-containing protein</fullName>
    </recommendedName>
</protein>
<dbReference type="Pfam" id="PF20146">
    <property type="entry name" value="NRF"/>
    <property type="match status" value="1"/>
</dbReference>
<feature type="transmembrane region" description="Helical" evidence="1">
    <location>
        <begin position="620"/>
        <end position="638"/>
    </location>
</feature>
<dbReference type="GO" id="GO:0016747">
    <property type="term" value="F:acyltransferase activity, transferring groups other than amino-acyl groups"/>
    <property type="evidence" value="ECO:0007669"/>
    <property type="project" value="InterPro"/>
</dbReference>
<accession>A0AAE0Y500</accession>
<dbReference type="PANTHER" id="PTHR11161">
    <property type="entry name" value="O-ACYLTRANSFERASE"/>
    <property type="match status" value="1"/>
</dbReference>
<dbReference type="Pfam" id="PF01757">
    <property type="entry name" value="Acyl_transf_3"/>
    <property type="match status" value="1"/>
</dbReference>
<feature type="transmembrane region" description="Helical" evidence="1">
    <location>
        <begin position="556"/>
        <end position="586"/>
    </location>
</feature>
<organism evidence="3 4">
    <name type="scientific">Elysia crispata</name>
    <name type="common">lettuce slug</name>
    <dbReference type="NCBI Taxonomy" id="231223"/>
    <lineage>
        <taxon>Eukaryota</taxon>
        <taxon>Metazoa</taxon>
        <taxon>Spiralia</taxon>
        <taxon>Lophotrochozoa</taxon>
        <taxon>Mollusca</taxon>
        <taxon>Gastropoda</taxon>
        <taxon>Heterobranchia</taxon>
        <taxon>Euthyneura</taxon>
        <taxon>Panpulmonata</taxon>
        <taxon>Sacoglossa</taxon>
        <taxon>Placobranchoidea</taxon>
        <taxon>Plakobranchidae</taxon>
        <taxon>Elysia</taxon>
    </lineage>
</organism>
<sequence length="799" mass="89039">MFNSRNVEKLLTTILLEVIIIFLAQAVCTAHGYYSIHREFGKESWSFPKPRGPTYPERLALAGRVMNQDKKISQERATLERAAAEELTQLLRGIERFHSLSSKHSSSSYANSLPFTDNVSEDDMMLDNLMASLSGLAENGTVSSRCINDTGYLLISMFQRQGWALKFLDATGKPGPGLSQFRLNFVGDYELCRSQVSNGSETFKGNYVTWTVALGPVDPTKASPFPSGLMAHWGVCMPDTCTEKENTAFVSEAVQNLGLNGTLHVLQAEIHTPHKEASAATIVAIVILCLLGMLMVVGTAYDVLFLQWPLWKQQGKSQEREKYANNFISTGENESSTTGSPADDDEPLILQKNTQESCPTSTGINSGKLVKVLLAFSVYTNGSKVLNTAQQPGSISCIHGIRFFSMSWVILGHTFISILNVVDNLSTEIPSLLSRWSFDAISNAFVSVDTFFTLSGLLVSYLTVTEMKKRGWRLNWGLFYFHRFWRLTPPYMLAVVLVLGLQQYCGQGPLWESVQPIDKVFCEKYWWTNLLYINNLVHRDKACFGHSWYLANDMQFFVISPLMIIPFYFNAFLGASSCVIFFLIHVITTGVLSAQNKWAASIVTAGNDALPYFWDYYEVPWCRIGPYIVGIVTGYLLAAKRDKIKLTWPTATFGWLVATAVALSTVYGLRGDLSGKHPSSVEVAALYNALARSAWAASVCWVIVACVSGWGGFVNSFLSWSPFVVLGRLTYMTYLIHISVIAIYVGNQQTLFYATSFNLAMSFINIMVCSYGISFILMLALESPMIGLEKIFLPQRRKD</sequence>
<evidence type="ECO:0000259" key="2">
    <source>
        <dbReference type="SMART" id="SM00703"/>
    </source>
</evidence>
<keyword evidence="1" id="KW-0812">Transmembrane</keyword>
<dbReference type="EMBL" id="JAWDGP010006980">
    <property type="protein sequence ID" value="KAK3732199.1"/>
    <property type="molecule type" value="Genomic_DNA"/>
</dbReference>
<comment type="caution">
    <text evidence="3">The sequence shown here is derived from an EMBL/GenBank/DDBJ whole genome shotgun (WGS) entry which is preliminary data.</text>
</comment>
<dbReference type="PANTHER" id="PTHR11161:SF0">
    <property type="entry name" value="O-ACYLTRANSFERASE LIKE PROTEIN"/>
    <property type="match status" value="1"/>
</dbReference>
<evidence type="ECO:0000256" key="1">
    <source>
        <dbReference type="SAM" id="Phobius"/>
    </source>
</evidence>
<feature type="transmembrane region" description="Helical" evidence="1">
    <location>
        <begin position="403"/>
        <end position="422"/>
    </location>
</feature>
<feature type="transmembrane region" description="Helical" evidence="1">
    <location>
        <begin position="725"/>
        <end position="745"/>
    </location>
</feature>
<feature type="transmembrane region" description="Helical" evidence="1">
    <location>
        <begin position="757"/>
        <end position="781"/>
    </location>
</feature>
<keyword evidence="1" id="KW-1133">Transmembrane helix</keyword>
<feature type="transmembrane region" description="Helical" evidence="1">
    <location>
        <begin position="484"/>
        <end position="504"/>
    </location>
</feature>
<dbReference type="InterPro" id="IPR006621">
    <property type="entry name" value="Nose-resist-to-fluoxetine_N"/>
</dbReference>
<reference evidence="3" key="1">
    <citation type="journal article" date="2023" name="G3 (Bethesda)">
        <title>A reference genome for the long-term kleptoplast-retaining sea slug Elysia crispata morphotype clarki.</title>
        <authorList>
            <person name="Eastman K.E."/>
            <person name="Pendleton A.L."/>
            <person name="Shaikh M.A."/>
            <person name="Suttiyut T."/>
            <person name="Ogas R."/>
            <person name="Tomko P."/>
            <person name="Gavelis G."/>
            <person name="Widhalm J.R."/>
            <person name="Wisecaver J.H."/>
        </authorList>
    </citation>
    <scope>NUCLEOTIDE SEQUENCE</scope>
    <source>
        <strain evidence="3">ECLA1</strain>
    </source>
</reference>
<feature type="transmembrane region" description="Helical" evidence="1">
    <location>
        <begin position="689"/>
        <end position="713"/>
    </location>
</feature>
<proteinExistence type="predicted"/>
<keyword evidence="4" id="KW-1185">Reference proteome</keyword>
<dbReference type="InterPro" id="IPR052728">
    <property type="entry name" value="O2_lipid_transport_reg"/>
</dbReference>
<gene>
    <name evidence="3" type="ORF">RRG08_026581</name>
</gene>
<keyword evidence="1" id="KW-0472">Membrane</keyword>
<dbReference type="Proteomes" id="UP001283361">
    <property type="component" value="Unassembled WGS sequence"/>
</dbReference>
<feature type="transmembrane region" description="Helical" evidence="1">
    <location>
        <begin position="650"/>
        <end position="669"/>
    </location>
</feature>
<dbReference type="SMART" id="SM00703">
    <property type="entry name" value="NRF"/>
    <property type="match status" value="1"/>
</dbReference>
<dbReference type="AlphaFoldDB" id="A0AAE0Y500"/>
<evidence type="ECO:0000313" key="3">
    <source>
        <dbReference type="EMBL" id="KAK3732199.1"/>
    </source>
</evidence>
<dbReference type="InterPro" id="IPR002656">
    <property type="entry name" value="Acyl_transf_3_dom"/>
</dbReference>
<feature type="domain" description="Nose resistant-to-fluoxetine protein N-terminal" evidence="2">
    <location>
        <begin position="143"/>
        <end position="272"/>
    </location>
</feature>
<feature type="transmembrane region" description="Helical" evidence="1">
    <location>
        <begin position="442"/>
        <end position="464"/>
    </location>
</feature>
<feature type="transmembrane region" description="Helical" evidence="1">
    <location>
        <begin position="282"/>
        <end position="306"/>
    </location>
</feature>